<proteinExistence type="predicted"/>
<organism evidence="1 2">
    <name type="scientific">Persea americana</name>
    <name type="common">Avocado</name>
    <dbReference type="NCBI Taxonomy" id="3435"/>
    <lineage>
        <taxon>Eukaryota</taxon>
        <taxon>Viridiplantae</taxon>
        <taxon>Streptophyta</taxon>
        <taxon>Embryophyta</taxon>
        <taxon>Tracheophyta</taxon>
        <taxon>Spermatophyta</taxon>
        <taxon>Magnoliopsida</taxon>
        <taxon>Magnoliidae</taxon>
        <taxon>Laurales</taxon>
        <taxon>Lauraceae</taxon>
        <taxon>Persea</taxon>
    </lineage>
</organism>
<evidence type="ECO:0000313" key="2">
    <source>
        <dbReference type="Proteomes" id="UP001234297"/>
    </source>
</evidence>
<comment type="caution">
    <text evidence="1">The sequence shown here is derived from an EMBL/GenBank/DDBJ whole genome shotgun (WGS) entry which is preliminary data.</text>
</comment>
<dbReference type="EMBL" id="CM056818">
    <property type="protein sequence ID" value="KAJ8622415.1"/>
    <property type="molecule type" value="Genomic_DNA"/>
</dbReference>
<name>A0ACC2KN85_PERAE</name>
<accession>A0ACC2KN85</accession>
<dbReference type="Proteomes" id="UP001234297">
    <property type="component" value="Chromosome 10"/>
</dbReference>
<gene>
    <name evidence="1" type="ORF">MRB53_030944</name>
</gene>
<reference evidence="1 2" key="1">
    <citation type="journal article" date="2022" name="Hortic Res">
        <title>A haplotype resolved chromosomal level avocado genome allows analysis of novel avocado genes.</title>
        <authorList>
            <person name="Nath O."/>
            <person name="Fletcher S.J."/>
            <person name="Hayward A."/>
            <person name="Shaw L.M."/>
            <person name="Masouleh A.K."/>
            <person name="Furtado A."/>
            <person name="Henry R.J."/>
            <person name="Mitter N."/>
        </authorList>
    </citation>
    <scope>NUCLEOTIDE SEQUENCE [LARGE SCALE GENOMIC DNA]</scope>
    <source>
        <strain evidence="2">cv. Hass</strain>
    </source>
</reference>
<sequence>MNRGPGLLCIHNLPPAFDLWAPWSRSEAKWFSQTGTMLYCRDGVVSVRRGVPPHRLVLTWSAPSNSSADVEYLINLFPSVEEVALSSVEAFNSPLEMRRGCHVSLLRRARNHICRTPGLPEATLGSFEVGSH</sequence>
<keyword evidence="2" id="KW-1185">Reference proteome</keyword>
<evidence type="ECO:0000313" key="1">
    <source>
        <dbReference type="EMBL" id="KAJ8622415.1"/>
    </source>
</evidence>
<protein>
    <submittedName>
        <fullName evidence="1">Uncharacterized protein</fullName>
    </submittedName>
</protein>